<dbReference type="AlphaFoldDB" id="A0A1W1W1T2"/>
<feature type="domain" description="Pyrroloquinoline quinone-dependent pyranose dehydrogenase beta-propeller" evidence="1">
    <location>
        <begin position="9"/>
        <end position="51"/>
    </location>
</feature>
<evidence type="ECO:0000313" key="2">
    <source>
        <dbReference type="EMBL" id="SMB99585.1"/>
    </source>
</evidence>
<sequence length="80" mass="9057">MGLVFNTGGQFPKEYQHDAFVTMHGSWNRAEPSGYKIVRVHFNEQGQPEKFEDFVTGWLLNNNKEPSVCVALPNTLMAPC</sequence>
<evidence type="ECO:0000313" key="3">
    <source>
        <dbReference type="Proteomes" id="UP000192266"/>
    </source>
</evidence>
<dbReference type="RefSeq" id="WP_394334646.1">
    <property type="nucleotide sequence ID" value="NZ_FWWW01000092.1"/>
</dbReference>
<dbReference type="InterPro" id="IPR054539">
    <property type="entry name" value="Beta-prop_PDH"/>
</dbReference>
<evidence type="ECO:0000259" key="1">
    <source>
        <dbReference type="Pfam" id="PF22807"/>
    </source>
</evidence>
<gene>
    <name evidence="2" type="ORF">SAMN00120144_3684</name>
</gene>
<dbReference type="Pfam" id="PF22807">
    <property type="entry name" value="TrAA12"/>
    <property type="match status" value="1"/>
</dbReference>
<keyword evidence="3" id="KW-1185">Reference proteome</keyword>
<name>A0A1W1W1T2_9BACT</name>
<organism evidence="2 3">
    <name type="scientific">Hymenobacter roseosalivarius DSM 11622</name>
    <dbReference type="NCBI Taxonomy" id="645990"/>
    <lineage>
        <taxon>Bacteria</taxon>
        <taxon>Pseudomonadati</taxon>
        <taxon>Bacteroidota</taxon>
        <taxon>Cytophagia</taxon>
        <taxon>Cytophagales</taxon>
        <taxon>Hymenobacteraceae</taxon>
        <taxon>Hymenobacter</taxon>
    </lineage>
</organism>
<accession>A0A1W1W1T2</accession>
<reference evidence="2 3" key="1">
    <citation type="submission" date="2017-04" db="EMBL/GenBank/DDBJ databases">
        <authorList>
            <person name="Afonso C.L."/>
            <person name="Miller P.J."/>
            <person name="Scott M.A."/>
            <person name="Spackman E."/>
            <person name="Goraichik I."/>
            <person name="Dimitrov K.M."/>
            <person name="Suarez D.L."/>
            <person name="Swayne D.E."/>
        </authorList>
    </citation>
    <scope>NUCLEOTIDE SEQUENCE [LARGE SCALE GENOMIC DNA]</scope>
    <source>
        <strain evidence="2 3">DSM 11622</strain>
    </source>
</reference>
<proteinExistence type="predicted"/>
<dbReference type="EMBL" id="FWWW01000092">
    <property type="protein sequence ID" value="SMB99585.1"/>
    <property type="molecule type" value="Genomic_DNA"/>
</dbReference>
<dbReference type="STRING" id="645990.SAMN00120144_3684"/>
<dbReference type="Proteomes" id="UP000192266">
    <property type="component" value="Unassembled WGS sequence"/>
</dbReference>
<protein>
    <submittedName>
        <fullName evidence="2">Glucose sorbosone dehydrogenase</fullName>
    </submittedName>
</protein>